<dbReference type="Gene3D" id="2.40.70.10">
    <property type="entry name" value="Acid Proteases"/>
    <property type="match status" value="1"/>
</dbReference>
<proteinExistence type="predicted"/>
<dbReference type="EMBL" id="OIVN01006105">
    <property type="protein sequence ID" value="SPD25183.1"/>
    <property type="molecule type" value="Genomic_DNA"/>
</dbReference>
<organism evidence="3">
    <name type="scientific">Fagus sylvatica</name>
    <name type="common">Beechnut</name>
    <dbReference type="NCBI Taxonomy" id="28930"/>
    <lineage>
        <taxon>Eukaryota</taxon>
        <taxon>Viridiplantae</taxon>
        <taxon>Streptophyta</taxon>
        <taxon>Embryophyta</taxon>
        <taxon>Tracheophyta</taxon>
        <taxon>Spermatophyta</taxon>
        <taxon>Magnoliopsida</taxon>
        <taxon>eudicotyledons</taxon>
        <taxon>Gunneridae</taxon>
        <taxon>Pentapetalae</taxon>
        <taxon>rosids</taxon>
        <taxon>fabids</taxon>
        <taxon>Fagales</taxon>
        <taxon>Fagaceae</taxon>
        <taxon>Fagus</taxon>
    </lineage>
</organism>
<dbReference type="CDD" id="cd00303">
    <property type="entry name" value="retropepsin_like"/>
    <property type="match status" value="1"/>
</dbReference>
<reference evidence="3" key="1">
    <citation type="submission" date="2018-02" db="EMBL/GenBank/DDBJ databases">
        <authorList>
            <person name="Cohen D.B."/>
            <person name="Kent A.D."/>
        </authorList>
    </citation>
    <scope>NUCLEOTIDE SEQUENCE</scope>
</reference>
<evidence type="ECO:0000256" key="2">
    <source>
        <dbReference type="SAM" id="MobiDB-lite"/>
    </source>
</evidence>
<accession>A0A2N9IM70</accession>
<gene>
    <name evidence="3" type="ORF">FSB_LOCUS53065</name>
</gene>
<evidence type="ECO:0000256" key="1">
    <source>
        <dbReference type="SAM" id="Coils"/>
    </source>
</evidence>
<sequence>MVETRASQIAVLEKNMQKFQQQVDDHTGSIEGLHLKVDGLEAGVAEIRAMMQEVMKRLPVVEQPAVQPRQEEQRAEVRNAMPMRPLNQDFRVRANQPRVGMQTGEFFENGQNEPILGEFGDPIEERRNVGNNARFMPPFQGHFDAPDEEPWLGRRQGRQQGQQGQRGRPARERPRQYQGAHHRDPYWQEQDGPPWNQGRARDPRPMQLDFPRFKGGRPTAWVYRALQYFHYYQVLEPEKVMHASYHLDEEALVWFQDWPRNLGEAYALAKIQEEYLATVKRSKRPTYEPSRGSWVQSQAQQGAAQVKNKSGDSKQFSARPSMCKDRKLYLIEEVEDEEAELVEIEEEEVEAELEEAKAEITLCALLGSTSPSTMRVIAIVNGQTTVVLLDTGSTHNFMDETLAKTLKLPIDGESNFGVRVANGQVIRTLSECKKVKFKITLGMINWDFKNLMMGFMHEGKKVWLQGLKEKPNLIQGSKDFKGKATMKGLLFQIMPCELASIQEEIGAPIREIVEEFPQVFEELEGRGSPVVWTLWKDYSLLASKRCSSYMGALVQAPRRLPTPCGQGVLDGGAMLRPQPSHIRGYAYPSH</sequence>
<feature type="compositionally biased region" description="Basic and acidic residues" evidence="2">
    <location>
        <begin position="169"/>
        <end position="186"/>
    </location>
</feature>
<evidence type="ECO:0008006" key="4">
    <source>
        <dbReference type="Google" id="ProtNLM"/>
    </source>
</evidence>
<dbReference type="SUPFAM" id="SSF50630">
    <property type="entry name" value="Acid proteases"/>
    <property type="match status" value="1"/>
</dbReference>
<feature type="region of interest" description="Disordered" evidence="2">
    <location>
        <begin position="285"/>
        <end position="318"/>
    </location>
</feature>
<keyword evidence="1" id="KW-0175">Coiled coil</keyword>
<protein>
    <recommendedName>
        <fullName evidence="4">Retrotransposon gag domain-containing protein</fullName>
    </recommendedName>
</protein>
<feature type="compositionally biased region" description="Low complexity" evidence="2">
    <location>
        <begin position="296"/>
        <end position="305"/>
    </location>
</feature>
<feature type="compositionally biased region" description="Low complexity" evidence="2">
    <location>
        <begin position="158"/>
        <end position="167"/>
    </location>
</feature>
<feature type="coiled-coil region" evidence="1">
    <location>
        <begin position="327"/>
        <end position="361"/>
    </location>
</feature>
<dbReference type="Pfam" id="PF13975">
    <property type="entry name" value="gag-asp_proteas"/>
    <property type="match status" value="1"/>
</dbReference>
<feature type="region of interest" description="Disordered" evidence="2">
    <location>
        <begin position="131"/>
        <end position="206"/>
    </location>
</feature>
<evidence type="ECO:0000313" key="3">
    <source>
        <dbReference type="EMBL" id="SPD25183.1"/>
    </source>
</evidence>
<dbReference type="AlphaFoldDB" id="A0A2N9IM70"/>
<dbReference type="InterPro" id="IPR021109">
    <property type="entry name" value="Peptidase_aspartic_dom_sf"/>
</dbReference>
<name>A0A2N9IM70_FAGSY</name>